<evidence type="ECO:0000259" key="2">
    <source>
        <dbReference type="Pfam" id="PF07486"/>
    </source>
</evidence>
<feature type="signal peptide" evidence="1">
    <location>
        <begin position="1"/>
        <end position="21"/>
    </location>
</feature>
<protein>
    <submittedName>
        <fullName evidence="3">Cell Wall Hydrolase</fullName>
    </submittedName>
</protein>
<name>A0A1H8H7P0_9SPHN</name>
<dbReference type="InterPro" id="IPR042047">
    <property type="entry name" value="SleB_dom1"/>
</dbReference>
<dbReference type="EMBL" id="FOCF01000008">
    <property type="protein sequence ID" value="SEN52312.1"/>
    <property type="molecule type" value="Genomic_DNA"/>
</dbReference>
<reference evidence="4" key="1">
    <citation type="submission" date="2016-10" db="EMBL/GenBank/DDBJ databases">
        <authorList>
            <person name="Varghese N."/>
            <person name="Submissions S."/>
        </authorList>
    </citation>
    <scope>NUCLEOTIDE SEQUENCE [LARGE SCALE GENOMIC DNA]</scope>
    <source>
        <strain evidence="4">S6-262</strain>
    </source>
</reference>
<keyword evidence="1" id="KW-0732">Signal</keyword>
<evidence type="ECO:0000313" key="3">
    <source>
        <dbReference type="EMBL" id="SEN52312.1"/>
    </source>
</evidence>
<dbReference type="OrthoDB" id="9785345at2"/>
<dbReference type="GO" id="GO:0016787">
    <property type="term" value="F:hydrolase activity"/>
    <property type="evidence" value="ECO:0007669"/>
    <property type="project" value="UniProtKB-KW"/>
</dbReference>
<evidence type="ECO:0000313" key="4">
    <source>
        <dbReference type="Proteomes" id="UP000199206"/>
    </source>
</evidence>
<dbReference type="Proteomes" id="UP000199206">
    <property type="component" value="Unassembled WGS sequence"/>
</dbReference>
<sequence length="317" mass="33024">MRKPILIGIPALVCASSCVPAVSPGTANLPHVAAVSPRPVADSRTLLRQLDLEVPVDLAAKPVAAALAVEAAPPFSTAAIAPDDAARAAECLTAAIYYEARSESLDGQRAVAQVVLNRVRDRAFPASICGVVYQGSTRRTGCQFSFTCDGSMLRPREPAAWARAQAVATMALSGSVYLPVGAATYYHANYVLPWWASSLNRIGMVGSHIFYRWQGAMERALSFRQDYAGREPMIGPAMPGEQPIGEVAVHVGGDASGLVTVHRDGVVAEIAGATTDAVAAPAVAPAAPRLLTVSGVRVHRGADPHAALGTEPAETIS</sequence>
<dbReference type="STRING" id="1166340.SAMN05192583_2961"/>
<keyword evidence="3" id="KW-0378">Hydrolase</keyword>
<dbReference type="AlphaFoldDB" id="A0A1H8H7P0"/>
<gene>
    <name evidence="3" type="ORF">SAMN05192583_2961</name>
</gene>
<dbReference type="Gene3D" id="1.10.10.2520">
    <property type="entry name" value="Cell wall hydrolase SleB, domain 1"/>
    <property type="match status" value="1"/>
</dbReference>
<dbReference type="Pfam" id="PF07486">
    <property type="entry name" value="Hydrolase_2"/>
    <property type="match status" value="1"/>
</dbReference>
<dbReference type="RefSeq" id="WP_093666487.1">
    <property type="nucleotide sequence ID" value="NZ_FOCF01000008.1"/>
</dbReference>
<feature type="domain" description="Cell wall hydrolase SleB" evidence="2">
    <location>
        <begin position="103"/>
        <end position="211"/>
    </location>
</feature>
<accession>A0A1H8H7P0</accession>
<dbReference type="InterPro" id="IPR011105">
    <property type="entry name" value="Cell_wall_hydrolase_SleB"/>
</dbReference>
<feature type="chain" id="PRO_5011445945" evidence="1">
    <location>
        <begin position="22"/>
        <end position="317"/>
    </location>
</feature>
<proteinExistence type="predicted"/>
<organism evidence="3 4">
    <name type="scientific">Sphingomonas gellani</name>
    <dbReference type="NCBI Taxonomy" id="1166340"/>
    <lineage>
        <taxon>Bacteria</taxon>
        <taxon>Pseudomonadati</taxon>
        <taxon>Pseudomonadota</taxon>
        <taxon>Alphaproteobacteria</taxon>
        <taxon>Sphingomonadales</taxon>
        <taxon>Sphingomonadaceae</taxon>
        <taxon>Sphingomonas</taxon>
    </lineage>
</organism>
<evidence type="ECO:0000256" key="1">
    <source>
        <dbReference type="SAM" id="SignalP"/>
    </source>
</evidence>
<keyword evidence="4" id="KW-1185">Reference proteome</keyword>